<dbReference type="OrthoDB" id="20839at2759"/>
<accession>A0A3P7NUE2</accession>
<proteinExistence type="predicted"/>
<evidence type="ECO:0008006" key="3">
    <source>
        <dbReference type="Google" id="ProtNLM"/>
    </source>
</evidence>
<evidence type="ECO:0000313" key="2">
    <source>
        <dbReference type="Proteomes" id="UP000281553"/>
    </source>
</evidence>
<evidence type="ECO:0000313" key="1">
    <source>
        <dbReference type="EMBL" id="VDN41013.1"/>
    </source>
</evidence>
<dbReference type="Proteomes" id="UP000281553">
    <property type="component" value="Unassembled WGS sequence"/>
</dbReference>
<name>A0A3P7NUE2_DIBLA</name>
<dbReference type="EMBL" id="UYRU01100154">
    <property type="protein sequence ID" value="VDN41013.1"/>
    <property type="molecule type" value="Genomic_DNA"/>
</dbReference>
<reference evidence="1 2" key="1">
    <citation type="submission" date="2018-11" db="EMBL/GenBank/DDBJ databases">
        <authorList>
            <consortium name="Pathogen Informatics"/>
        </authorList>
    </citation>
    <scope>NUCLEOTIDE SEQUENCE [LARGE SCALE GENOMIC DNA]</scope>
</reference>
<protein>
    <recommendedName>
        <fullName evidence="3">Enhancer of polycomb-like N-terminal domain-containing protein</fullName>
    </recommendedName>
</protein>
<sequence length="153" mass="17760">MLVADNDFGSFPNLIKITNAWKPDWLKDGVQVPTRDPSTLHPVFVTPNKLIRCTRDEFYDANIHHVSKKAVISSAFYQLDELDHAWLQTVNEERECLGEEKIQDWMIENIFEIAEEIAYIKSKDETLSNEKKSIEFDENTRCDVCLSVSFVTF</sequence>
<gene>
    <name evidence="1" type="ORF">DILT_LOCUS18414</name>
</gene>
<organism evidence="1 2">
    <name type="scientific">Dibothriocephalus latus</name>
    <name type="common">Fish tapeworm</name>
    <name type="synonym">Diphyllobothrium latum</name>
    <dbReference type="NCBI Taxonomy" id="60516"/>
    <lineage>
        <taxon>Eukaryota</taxon>
        <taxon>Metazoa</taxon>
        <taxon>Spiralia</taxon>
        <taxon>Lophotrochozoa</taxon>
        <taxon>Platyhelminthes</taxon>
        <taxon>Cestoda</taxon>
        <taxon>Eucestoda</taxon>
        <taxon>Diphyllobothriidea</taxon>
        <taxon>Diphyllobothriidae</taxon>
        <taxon>Dibothriocephalus</taxon>
    </lineage>
</organism>
<dbReference type="AlphaFoldDB" id="A0A3P7NUE2"/>
<keyword evidence="2" id="KW-1185">Reference proteome</keyword>